<evidence type="ECO:0000313" key="2">
    <source>
        <dbReference type="Proteomes" id="UP000076532"/>
    </source>
</evidence>
<sequence>MLAFPDPSPLGNYSARPIPIPAPHVHYTVIRLIFTVSPSLTALVHSSLSICHSPGLEISSSPTSTSLPPNIVACLAVVPSHFDHILAATDVVTDSSSHPSQAPFAIHARIMTDHMYTAVLGIQWHLRFRQLSPLGKINRPPPPMPSACLLTLGAHRHRPCCGQAHS</sequence>
<organism evidence="1 2">
    <name type="scientific">Athelia psychrophila</name>
    <dbReference type="NCBI Taxonomy" id="1759441"/>
    <lineage>
        <taxon>Eukaryota</taxon>
        <taxon>Fungi</taxon>
        <taxon>Dikarya</taxon>
        <taxon>Basidiomycota</taxon>
        <taxon>Agaricomycotina</taxon>
        <taxon>Agaricomycetes</taxon>
        <taxon>Agaricomycetidae</taxon>
        <taxon>Atheliales</taxon>
        <taxon>Atheliaceae</taxon>
        <taxon>Athelia</taxon>
    </lineage>
</organism>
<name>A0A166CNV7_9AGAM</name>
<keyword evidence="2" id="KW-1185">Reference proteome</keyword>
<gene>
    <name evidence="1" type="ORF">FIBSPDRAFT_868850</name>
</gene>
<protein>
    <submittedName>
        <fullName evidence="1">Uncharacterized protein</fullName>
    </submittedName>
</protein>
<dbReference type="Proteomes" id="UP000076532">
    <property type="component" value="Unassembled WGS sequence"/>
</dbReference>
<proteinExistence type="predicted"/>
<dbReference type="AlphaFoldDB" id="A0A166CNV7"/>
<accession>A0A166CNV7</accession>
<dbReference type="EMBL" id="KV417626">
    <property type="protein sequence ID" value="KZP13854.1"/>
    <property type="molecule type" value="Genomic_DNA"/>
</dbReference>
<evidence type="ECO:0000313" key="1">
    <source>
        <dbReference type="EMBL" id="KZP13854.1"/>
    </source>
</evidence>
<reference evidence="1 2" key="1">
    <citation type="journal article" date="2016" name="Mol. Biol. Evol.">
        <title>Comparative Genomics of Early-Diverging Mushroom-Forming Fungi Provides Insights into the Origins of Lignocellulose Decay Capabilities.</title>
        <authorList>
            <person name="Nagy L.G."/>
            <person name="Riley R."/>
            <person name="Tritt A."/>
            <person name="Adam C."/>
            <person name="Daum C."/>
            <person name="Floudas D."/>
            <person name="Sun H."/>
            <person name="Yadav J.S."/>
            <person name="Pangilinan J."/>
            <person name="Larsson K.H."/>
            <person name="Matsuura K."/>
            <person name="Barry K."/>
            <person name="Labutti K."/>
            <person name="Kuo R."/>
            <person name="Ohm R.A."/>
            <person name="Bhattacharya S.S."/>
            <person name="Shirouzu T."/>
            <person name="Yoshinaga Y."/>
            <person name="Martin F.M."/>
            <person name="Grigoriev I.V."/>
            <person name="Hibbett D.S."/>
        </authorList>
    </citation>
    <scope>NUCLEOTIDE SEQUENCE [LARGE SCALE GENOMIC DNA]</scope>
    <source>
        <strain evidence="1 2">CBS 109695</strain>
    </source>
</reference>